<dbReference type="Gene3D" id="1.10.1200.10">
    <property type="entry name" value="ACP-like"/>
    <property type="match status" value="1"/>
</dbReference>
<feature type="domain" description="Carrier" evidence="1">
    <location>
        <begin position="1"/>
        <end position="73"/>
    </location>
</feature>
<dbReference type="InterPro" id="IPR009081">
    <property type="entry name" value="PP-bd_ACP"/>
</dbReference>
<name>A0A7W9HLR2_9PSEU</name>
<dbReference type="InterPro" id="IPR036736">
    <property type="entry name" value="ACP-like_sf"/>
</dbReference>
<organism evidence="2 3">
    <name type="scientific">Saccharothrix ecbatanensis</name>
    <dbReference type="NCBI Taxonomy" id="1105145"/>
    <lineage>
        <taxon>Bacteria</taxon>
        <taxon>Bacillati</taxon>
        <taxon>Actinomycetota</taxon>
        <taxon>Actinomycetes</taxon>
        <taxon>Pseudonocardiales</taxon>
        <taxon>Pseudonocardiaceae</taxon>
        <taxon>Saccharothrix</taxon>
    </lineage>
</organism>
<reference evidence="2 3" key="1">
    <citation type="submission" date="2020-08" db="EMBL/GenBank/DDBJ databases">
        <title>Sequencing the genomes of 1000 actinobacteria strains.</title>
        <authorList>
            <person name="Klenk H.-P."/>
        </authorList>
    </citation>
    <scope>NUCLEOTIDE SEQUENCE [LARGE SCALE GENOMIC DNA]</scope>
    <source>
        <strain evidence="2 3">DSM 45486</strain>
    </source>
</reference>
<dbReference type="EMBL" id="JACHMO010000001">
    <property type="protein sequence ID" value="MBB5804619.1"/>
    <property type="molecule type" value="Genomic_DNA"/>
</dbReference>
<evidence type="ECO:0000259" key="1">
    <source>
        <dbReference type="PROSITE" id="PS50075"/>
    </source>
</evidence>
<evidence type="ECO:0000313" key="2">
    <source>
        <dbReference type="EMBL" id="MBB5804619.1"/>
    </source>
</evidence>
<sequence length="77" mass="8667">MYETLKNILVSTLKVAPEQITPDATKDDLELDSIAFVELSMELGKEHDLHISDDELFDMETVADIVALMEERAGTDR</sequence>
<dbReference type="SUPFAM" id="SSF47336">
    <property type="entry name" value="ACP-like"/>
    <property type="match status" value="1"/>
</dbReference>
<gene>
    <name evidence="2" type="ORF">F4560_004387</name>
</gene>
<dbReference type="Pfam" id="PF00550">
    <property type="entry name" value="PP-binding"/>
    <property type="match status" value="1"/>
</dbReference>
<accession>A0A7W9HLR2</accession>
<proteinExistence type="predicted"/>
<dbReference type="Proteomes" id="UP000552097">
    <property type="component" value="Unassembled WGS sequence"/>
</dbReference>
<keyword evidence="3" id="KW-1185">Reference proteome</keyword>
<protein>
    <submittedName>
        <fullName evidence="2">Acyl carrier protein</fullName>
    </submittedName>
</protein>
<dbReference type="RefSeq" id="WP_184922584.1">
    <property type="nucleotide sequence ID" value="NZ_JACHMO010000001.1"/>
</dbReference>
<evidence type="ECO:0000313" key="3">
    <source>
        <dbReference type="Proteomes" id="UP000552097"/>
    </source>
</evidence>
<comment type="caution">
    <text evidence="2">The sequence shown here is derived from an EMBL/GenBank/DDBJ whole genome shotgun (WGS) entry which is preliminary data.</text>
</comment>
<dbReference type="AlphaFoldDB" id="A0A7W9HLR2"/>
<dbReference type="PROSITE" id="PS50075">
    <property type="entry name" value="CARRIER"/>
    <property type="match status" value="1"/>
</dbReference>